<dbReference type="EMBL" id="JASCZI010122128">
    <property type="protein sequence ID" value="MED6163752.1"/>
    <property type="molecule type" value="Genomic_DNA"/>
</dbReference>
<keyword evidence="5" id="KW-1185">Reference proteome</keyword>
<dbReference type="Pfam" id="PF20167">
    <property type="entry name" value="Transposase_32"/>
    <property type="match status" value="1"/>
</dbReference>
<comment type="caution">
    <text evidence="4">The sequence shown here is derived from an EMBL/GenBank/DDBJ whole genome shotgun (WGS) entry which is preliminary data.</text>
</comment>
<name>A0ABU6USW5_9FABA</name>
<dbReference type="InterPro" id="IPR046796">
    <property type="entry name" value="Transposase_32_dom"/>
</dbReference>
<gene>
    <name evidence="4" type="ORF">PIB30_083056</name>
</gene>
<organism evidence="4 5">
    <name type="scientific">Stylosanthes scabra</name>
    <dbReference type="NCBI Taxonomy" id="79078"/>
    <lineage>
        <taxon>Eukaryota</taxon>
        <taxon>Viridiplantae</taxon>
        <taxon>Streptophyta</taxon>
        <taxon>Embryophyta</taxon>
        <taxon>Tracheophyta</taxon>
        <taxon>Spermatophyta</taxon>
        <taxon>Magnoliopsida</taxon>
        <taxon>eudicotyledons</taxon>
        <taxon>Gunneridae</taxon>
        <taxon>Pentapetalae</taxon>
        <taxon>rosids</taxon>
        <taxon>fabids</taxon>
        <taxon>Fabales</taxon>
        <taxon>Fabaceae</taxon>
        <taxon>Papilionoideae</taxon>
        <taxon>50 kb inversion clade</taxon>
        <taxon>dalbergioids sensu lato</taxon>
        <taxon>Dalbergieae</taxon>
        <taxon>Pterocarpus clade</taxon>
        <taxon>Stylosanthes</taxon>
    </lineage>
</organism>
<reference evidence="4 5" key="1">
    <citation type="journal article" date="2023" name="Plants (Basel)">
        <title>Bridging the Gap: Combining Genomics and Transcriptomics Approaches to Understand Stylosanthes scabra, an Orphan Legume from the Brazilian Caatinga.</title>
        <authorList>
            <person name="Ferreira-Neto J.R.C."/>
            <person name="da Silva M.D."/>
            <person name="Binneck E."/>
            <person name="de Melo N.F."/>
            <person name="da Silva R.H."/>
            <person name="de Melo A.L.T.M."/>
            <person name="Pandolfi V."/>
            <person name="Bustamante F.O."/>
            <person name="Brasileiro-Vidal A.C."/>
            <person name="Benko-Iseppon A.M."/>
        </authorList>
    </citation>
    <scope>NUCLEOTIDE SEQUENCE [LARGE SCALE GENOMIC DNA]</scope>
    <source>
        <tissue evidence="4">Leaves</tissue>
    </source>
</reference>
<evidence type="ECO:0000313" key="4">
    <source>
        <dbReference type="EMBL" id="MED6163752.1"/>
    </source>
</evidence>
<dbReference type="Proteomes" id="UP001341840">
    <property type="component" value="Unassembled WGS sequence"/>
</dbReference>
<feature type="region of interest" description="Disordered" evidence="2">
    <location>
        <begin position="507"/>
        <end position="541"/>
    </location>
</feature>
<proteinExistence type="predicted"/>
<feature type="domain" description="Putative plant transposon protein" evidence="3">
    <location>
        <begin position="124"/>
        <end position="287"/>
    </location>
</feature>
<feature type="compositionally biased region" description="Polar residues" evidence="2">
    <location>
        <begin position="514"/>
        <end position="524"/>
    </location>
</feature>
<protein>
    <recommendedName>
        <fullName evidence="3">Putative plant transposon protein domain-containing protein</fullName>
    </recommendedName>
</protein>
<evidence type="ECO:0000259" key="3">
    <source>
        <dbReference type="Pfam" id="PF20167"/>
    </source>
</evidence>
<evidence type="ECO:0000256" key="2">
    <source>
        <dbReference type="SAM" id="MobiDB-lite"/>
    </source>
</evidence>
<evidence type="ECO:0000256" key="1">
    <source>
        <dbReference type="SAM" id="Coils"/>
    </source>
</evidence>
<feature type="coiled-coil region" evidence="1">
    <location>
        <begin position="402"/>
        <end position="429"/>
    </location>
</feature>
<accession>A0ABU6USW5</accession>
<keyword evidence="1" id="KW-0175">Coiled coil</keyword>
<evidence type="ECO:0000313" key="5">
    <source>
        <dbReference type="Proteomes" id="UP001341840"/>
    </source>
</evidence>
<sequence>MHQATFNVALAQPVHPSLQHVPPPQPTSTLTLHHNTNAVTPSSHVWRGTNAVHASIPPSQSSFINTNPYIPSLILSRLAWERRGQGHPTSLSSLASFLPQTPVPKAMPQEFQPHAYAVSPPKKRLNKPKKKISQTIIREFYANARIDPNNEVGPRFYTFVRGMLVNFSMDRIKTIMKFEGLLNSEISYRARMVEGNQDLDAVTRDICVEGAVWSLGARNNPLYLKRSDLNPVTLNRAVLIHCIMNSQEVRVEKIIVDAIMNIISKLHTSKPPLAFPNIIARLCEEMEISFLASGPVEAMPKARSITPAVMKNIRHPPVQPFNPQQHYHHEQPADGYGWGQLQEDMANMSKNQTEFYDSMLAQQTTYGLHLKEMETRQQEICQLQQEIWQEQHQFQQDVRNYQEQQREQFQSFQKEQEKMQKELTNYKKNFSSHMGKLHAAHEEQKNNACQTHQVLLSHAMDSQTGNMYTHWALQQANQNLVPMIPTKIPPAIRENFKAGRSLFHGMLRPWPPKGSSNALGQQATPAVDVPRDPNANSDDEN</sequence>